<evidence type="ECO:0000313" key="2">
    <source>
        <dbReference type="EMBL" id="KAF1760257.1"/>
    </source>
</evidence>
<gene>
    <name evidence="2" type="ORF">GCK72_008503</name>
</gene>
<evidence type="ECO:0008006" key="4">
    <source>
        <dbReference type="Google" id="ProtNLM"/>
    </source>
</evidence>
<protein>
    <recommendedName>
        <fullName evidence="4">EB domain-containing protein</fullName>
    </recommendedName>
</protein>
<dbReference type="RefSeq" id="XP_053586439.1">
    <property type="nucleotide sequence ID" value="XM_053726862.1"/>
</dbReference>
<evidence type="ECO:0000256" key="1">
    <source>
        <dbReference type="SAM" id="SignalP"/>
    </source>
</evidence>
<name>A0A6A5GYV3_CAERE</name>
<evidence type="ECO:0000313" key="3">
    <source>
        <dbReference type="Proteomes" id="UP000483820"/>
    </source>
</evidence>
<dbReference type="KEGG" id="crq:GCK72_008503"/>
<dbReference type="CTD" id="78774663"/>
<organism evidence="2 3">
    <name type="scientific">Caenorhabditis remanei</name>
    <name type="common">Caenorhabditis vulgaris</name>
    <dbReference type="NCBI Taxonomy" id="31234"/>
    <lineage>
        <taxon>Eukaryota</taxon>
        <taxon>Metazoa</taxon>
        <taxon>Ecdysozoa</taxon>
        <taxon>Nematoda</taxon>
        <taxon>Chromadorea</taxon>
        <taxon>Rhabditida</taxon>
        <taxon>Rhabditina</taxon>
        <taxon>Rhabditomorpha</taxon>
        <taxon>Rhabditoidea</taxon>
        <taxon>Rhabditidae</taxon>
        <taxon>Peloderinae</taxon>
        <taxon>Caenorhabditis</taxon>
    </lineage>
</organism>
<feature type="signal peptide" evidence="1">
    <location>
        <begin position="1"/>
        <end position="19"/>
    </location>
</feature>
<accession>A0A6A5GYV3</accession>
<dbReference type="AlphaFoldDB" id="A0A6A5GYV3"/>
<dbReference type="GeneID" id="78774663"/>
<sequence length="96" mass="10898">MKFLFLILLLALFASNVHSDGLSCRDVYRCTSREICYNGQCVSKDAHAGERRRQNYGYRKYAKKIGKVRGCEVAADCDDLVGRHVCRNGACRLISY</sequence>
<comment type="caution">
    <text evidence="2">The sequence shown here is derived from an EMBL/GenBank/DDBJ whole genome shotgun (WGS) entry which is preliminary data.</text>
</comment>
<proteinExistence type="predicted"/>
<dbReference type="EMBL" id="WUAV01000003">
    <property type="protein sequence ID" value="KAF1760257.1"/>
    <property type="molecule type" value="Genomic_DNA"/>
</dbReference>
<reference evidence="2 3" key="1">
    <citation type="submission" date="2019-12" db="EMBL/GenBank/DDBJ databases">
        <title>Chromosome-level assembly of the Caenorhabditis remanei genome.</title>
        <authorList>
            <person name="Teterina A.A."/>
            <person name="Willis J.H."/>
            <person name="Phillips P.C."/>
        </authorList>
    </citation>
    <scope>NUCLEOTIDE SEQUENCE [LARGE SCALE GENOMIC DNA]</scope>
    <source>
        <strain evidence="2 3">PX506</strain>
        <tissue evidence="2">Whole organism</tissue>
    </source>
</reference>
<keyword evidence="1" id="KW-0732">Signal</keyword>
<dbReference type="Proteomes" id="UP000483820">
    <property type="component" value="Chromosome III"/>
</dbReference>
<feature type="chain" id="PRO_5025393854" description="EB domain-containing protein" evidence="1">
    <location>
        <begin position="20"/>
        <end position="96"/>
    </location>
</feature>